<dbReference type="GO" id="GO:0005741">
    <property type="term" value="C:mitochondrial outer membrane"/>
    <property type="evidence" value="ECO:0007669"/>
    <property type="project" value="UniProtKB-SubCell"/>
</dbReference>
<feature type="region of interest" description="Disordered" evidence="23">
    <location>
        <begin position="148"/>
        <end position="169"/>
    </location>
</feature>
<evidence type="ECO:0000256" key="5">
    <source>
        <dbReference type="ARBA" id="ARBA00022665"/>
    </source>
</evidence>
<dbReference type="GO" id="GO:0006783">
    <property type="term" value="P:heme biosynthetic process"/>
    <property type="evidence" value="ECO:0007669"/>
    <property type="project" value="Ensembl"/>
</dbReference>
<dbReference type="GO" id="GO:0042803">
    <property type="term" value="F:protein homodimerization activity"/>
    <property type="evidence" value="ECO:0007669"/>
    <property type="project" value="Ensembl"/>
</dbReference>
<evidence type="ECO:0000256" key="19">
    <source>
        <dbReference type="ARBA" id="ARBA00040437"/>
    </source>
</evidence>
<comment type="function">
    <text evidence="20">Component of a progesterone-binding protein complex. Binds progesterone. Has many reported cellular functions (heme homeostasis, interaction with CYPs). Required for the maintenance of uterine histoarchitecture and normal female reproductive lifespan. Intracellular heme chaperone. Regulates heme synthesis via interactions with FECH and acts as a heme donor for at least some hemoproteins. Forms a ternary complex with TMEM97 receptor and low density lipid receptor/LDLR, which increases LDLR-mediated LDL lipoprotein internalization.</text>
</comment>
<dbReference type="GeneID" id="102991739"/>
<keyword evidence="14" id="KW-0496">Mitochondrion</keyword>
<keyword evidence="15 24" id="KW-0472">Membrane</keyword>
<evidence type="ECO:0000313" key="26">
    <source>
        <dbReference type="Proteomes" id="UP000248484"/>
    </source>
</evidence>
<dbReference type="OrthoDB" id="547796at2759"/>
<dbReference type="GO" id="GO:0046872">
    <property type="term" value="F:metal ion binding"/>
    <property type="evidence" value="ECO:0007669"/>
    <property type="project" value="UniProtKB-KW"/>
</dbReference>
<evidence type="ECO:0000256" key="8">
    <source>
        <dbReference type="ARBA" id="ARBA00022787"/>
    </source>
</evidence>
<keyword evidence="3" id="KW-0964">Secreted</keyword>
<reference evidence="27" key="1">
    <citation type="submission" date="2025-08" db="UniProtKB">
        <authorList>
            <consortium name="RefSeq"/>
        </authorList>
    </citation>
    <scope>IDENTIFICATION</scope>
    <source>
        <tissue evidence="27">Muscle</tissue>
    </source>
</reference>
<comment type="similarity">
    <text evidence="18">Belongs to the cytochrome b5 family. MAPR subfamily.</text>
</comment>
<keyword evidence="11 24" id="KW-1133">Transmembrane helix</keyword>
<keyword evidence="12" id="KW-0408">Iron</keyword>
<dbReference type="Proteomes" id="UP000248484">
    <property type="component" value="Chromosome 21"/>
</dbReference>
<organism evidence="26 27">
    <name type="scientific">Physeter macrocephalus</name>
    <name type="common">Sperm whale</name>
    <name type="synonym">Physeter catodon</name>
    <dbReference type="NCBI Taxonomy" id="9755"/>
    <lineage>
        <taxon>Eukaryota</taxon>
        <taxon>Metazoa</taxon>
        <taxon>Chordata</taxon>
        <taxon>Craniata</taxon>
        <taxon>Vertebrata</taxon>
        <taxon>Euteleostomi</taxon>
        <taxon>Mammalia</taxon>
        <taxon>Eutheria</taxon>
        <taxon>Laurasiatheria</taxon>
        <taxon>Artiodactyla</taxon>
        <taxon>Whippomorpha</taxon>
        <taxon>Cetacea</taxon>
        <taxon>Odontoceti</taxon>
        <taxon>Physeteridae</taxon>
        <taxon>Physeter</taxon>
    </lineage>
</organism>
<keyword evidence="9" id="KW-0256">Endoplasmic reticulum</keyword>
<dbReference type="InterPro" id="IPR036400">
    <property type="entry name" value="Cyt_B5-like_heme/steroid_sf"/>
</dbReference>
<evidence type="ECO:0000256" key="13">
    <source>
        <dbReference type="ARBA" id="ARBA00023121"/>
    </source>
</evidence>
<dbReference type="InterPro" id="IPR001199">
    <property type="entry name" value="Cyt_B5-like_heme/steroid-bd"/>
</dbReference>
<keyword evidence="13" id="KW-0446">Lipid-binding</keyword>
<dbReference type="PANTHER" id="PTHR10281:SF23">
    <property type="entry name" value="MEMBRANE-ASSOCIATED PROGESTERONE RECEPTOR COMPONENT 1"/>
    <property type="match status" value="1"/>
</dbReference>
<evidence type="ECO:0000256" key="24">
    <source>
        <dbReference type="SAM" id="Phobius"/>
    </source>
</evidence>
<keyword evidence="7" id="KW-0479">Metal-binding</keyword>
<evidence type="ECO:0000256" key="14">
    <source>
        <dbReference type="ARBA" id="ARBA00023128"/>
    </source>
</evidence>
<dbReference type="Pfam" id="PF00173">
    <property type="entry name" value="Cyt-b5"/>
    <property type="match status" value="1"/>
</dbReference>
<evidence type="ECO:0000313" key="27">
    <source>
        <dbReference type="RefSeq" id="XP_054937576.1"/>
    </source>
</evidence>
<evidence type="ECO:0000256" key="4">
    <source>
        <dbReference type="ARBA" id="ARBA00022553"/>
    </source>
</evidence>
<dbReference type="GO" id="GO:0140077">
    <property type="term" value="P:positive regulation of lipoprotein transport"/>
    <property type="evidence" value="ECO:0007669"/>
    <property type="project" value="Ensembl"/>
</dbReference>
<evidence type="ECO:0000256" key="22">
    <source>
        <dbReference type="ARBA" id="ARBA00064460"/>
    </source>
</evidence>
<dbReference type="GO" id="GO:1903078">
    <property type="term" value="P:positive regulation of protein localization to plasma membrane"/>
    <property type="evidence" value="ECO:0007669"/>
    <property type="project" value="Ensembl"/>
</dbReference>
<comment type="subunit">
    <text evidence="22">Homodimer. Forms stable homodimer through hydrophobic heme-heme stacking interactions. Interacts with FECH; the interaction results in decreased FECH activity. Interacts with EGFR, CYP1A1 and CYP3A4; the interactions require PGRMC1 homodimerization. Interacts with TMEM97 and LDLR; the interaction increases LDL internalization.</text>
</comment>
<evidence type="ECO:0000256" key="16">
    <source>
        <dbReference type="ARBA" id="ARBA00023170"/>
    </source>
</evidence>
<evidence type="ECO:0000256" key="12">
    <source>
        <dbReference type="ARBA" id="ARBA00023004"/>
    </source>
</evidence>
<proteinExistence type="inferred from homology"/>
<dbReference type="GO" id="GO:0005576">
    <property type="term" value="C:extracellular region"/>
    <property type="evidence" value="ECO:0007669"/>
    <property type="project" value="UniProtKB-SubCell"/>
</dbReference>
<dbReference type="SMART" id="SM01117">
    <property type="entry name" value="Cyt-b5"/>
    <property type="match status" value="2"/>
</dbReference>
<evidence type="ECO:0000256" key="2">
    <source>
        <dbReference type="ARBA" id="ARBA00004613"/>
    </source>
</evidence>
<dbReference type="AlphaFoldDB" id="A0A9W2WEA2"/>
<dbReference type="SUPFAM" id="SSF55856">
    <property type="entry name" value="Cytochrome b5-like heme/steroid binding domain"/>
    <property type="match status" value="2"/>
</dbReference>
<evidence type="ECO:0000256" key="10">
    <source>
        <dbReference type="ARBA" id="ARBA00022848"/>
    </source>
</evidence>
<evidence type="ECO:0000256" key="7">
    <source>
        <dbReference type="ARBA" id="ARBA00022723"/>
    </source>
</evidence>
<dbReference type="PANTHER" id="PTHR10281">
    <property type="entry name" value="MEMBRANE-ASSOCIATED PROGESTERONE RECEPTOR COMPONENT-RELATED"/>
    <property type="match status" value="1"/>
</dbReference>
<evidence type="ECO:0000256" key="23">
    <source>
        <dbReference type="SAM" id="MobiDB-lite"/>
    </source>
</evidence>
<dbReference type="KEGG" id="pcad:102991739"/>
<dbReference type="CTD" id="10857"/>
<keyword evidence="16 27" id="KW-0675">Receptor</keyword>
<evidence type="ECO:0000256" key="3">
    <source>
        <dbReference type="ARBA" id="ARBA00022525"/>
    </source>
</evidence>
<comment type="subcellular location">
    <subcellularLocation>
        <location evidence="1">Microsome membrane</location>
        <topology evidence="1">Single-pass membrane protein</topology>
    </subcellularLocation>
    <subcellularLocation>
        <location evidence="17">Mitochondrion outer membrane</location>
        <topology evidence="17">Single-pass membrane protein</topology>
        <orientation evidence="17">Extracellular side</orientation>
    </subcellularLocation>
    <subcellularLocation>
        <location evidence="2">Secreted</location>
    </subcellularLocation>
    <subcellularLocation>
        <location evidence="21">Smooth endoplasmic reticulum membrane</location>
        <topology evidence="21">Single-pass membrane protein</topology>
    </subcellularLocation>
</comment>
<evidence type="ECO:0000256" key="11">
    <source>
        <dbReference type="ARBA" id="ARBA00022989"/>
    </source>
</evidence>
<protein>
    <recommendedName>
        <fullName evidence="19">Membrane-associated progesterone receptor component 1</fullName>
    </recommendedName>
</protein>
<evidence type="ECO:0000256" key="6">
    <source>
        <dbReference type="ARBA" id="ARBA00022692"/>
    </source>
</evidence>
<evidence type="ECO:0000256" key="20">
    <source>
        <dbReference type="ARBA" id="ARBA00053089"/>
    </source>
</evidence>
<keyword evidence="4" id="KW-0597">Phosphoprotein</keyword>
<evidence type="ECO:0000259" key="25">
    <source>
        <dbReference type="SMART" id="SM01117"/>
    </source>
</evidence>
<accession>A0A9W2WEA2</accession>
<gene>
    <name evidence="27" type="primary">PGRMC1</name>
</gene>
<keyword evidence="5" id="KW-0754">Steroid-binding</keyword>
<sequence>MAAEDVAATGADPSELEGGGLLHEIFTSPLNLLLLGLCIFLLYKIVRGDQPTASDSDDDEPPPLPRLQRRDFTPAELRRFDGVQDPRILMAINGKVFDVTKGDGAATGADPSELEGGGLLHEIFTSPLNLLLLGLCIFLLYKIVRGDQPTASDSDDDEPPPLPRLKRRDFTPAELRRFDGVQDPRILMAINGKVFDVTKGRKFYGPEGPYGVFAGRDASRGLATFCLDKEALKDEYDDLSDLTPAQQETLNDWDSQFTFKYHHVGKLLKEGEERTVYSDEEEPKDESARKND</sequence>
<feature type="domain" description="Cytochrome b5 heme-binding" evidence="25">
    <location>
        <begin position="72"/>
        <end position="137"/>
    </location>
</feature>
<evidence type="ECO:0000256" key="1">
    <source>
        <dbReference type="ARBA" id="ARBA00004111"/>
    </source>
</evidence>
<feature type="domain" description="Cytochrome b5 heme-binding" evidence="25">
    <location>
        <begin position="170"/>
        <end position="268"/>
    </location>
</feature>
<evidence type="ECO:0000256" key="15">
    <source>
        <dbReference type="ARBA" id="ARBA00023136"/>
    </source>
</evidence>
<keyword evidence="10" id="KW-0492">Microsome</keyword>
<dbReference type="FunFam" id="3.10.120.10:FF:000003">
    <property type="entry name" value="membrane-associated progesterone receptor component 1"/>
    <property type="match status" value="1"/>
</dbReference>
<dbReference type="RefSeq" id="XP_054937576.1">
    <property type="nucleotide sequence ID" value="XM_055081601.1"/>
</dbReference>
<dbReference type="GO" id="GO:0030868">
    <property type="term" value="C:smooth endoplasmic reticulum membrane"/>
    <property type="evidence" value="ECO:0007669"/>
    <property type="project" value="UniProtKB-SubCell"/>
</dbReference>
<evidence type="ECO:0000256" key="21">
    <source>
        <dbReference type="ARBA" id="ARBA00060377"/>
    </source>
</evidence>
<keyword evidence="8" id="KW-1000">Mitochondrion outer membrane</keyword>
<feature type="region of interest" description="Disordered" evidence="23">
    <location>
        <begin position="51"/>
        <end position="71"/>
    </location>
</feature>
<feature type="transmembrane region" description="Helical" evidence="24">
    <location>
        <begin position="25"/>
        <end position="43"/>
    </location>
</feature>
<evidence type="ECO:0000256" key="18">
    <source>
        <dbReference type="ARBA" id="ARBA00038357"/>
    </source>
</evidence>
<dbReference type="GO" id="GO:0020037">
    <property type="term" value="F:heme binding"/>
    <property type="evidence" value="ECO:0007669"/>
    <property type="project" value="Ensembl"/>
</dbReference>
<dbReference type="GO" id="GO:0005496">
    <property type="term" value="F:steroid binding"/>
    <property type="evidence" value="ECO:0007669"/>
    <property type="project" value="UniProtKB-KW"/>
</dbReference>
<evidence type="ECO:0000256" key="9">
    <source>
        <dbReference type="ARBA" id="ARBA00022824"/>
    </source>
</evidence>
<dbReference type="InterPro" id="IPR050577">
    <property type="entry name" value="MAPR/NEUFC/NENF-like"/>
</dbReference>
<keyword evidence="26" id="KW-1185">Reference proteome</keyword>
<feature type="region of interest" description="Disordered" evidence="23">
    <location>
        <begin position="272"/>
        <end position="292"/>
    </location>
</feature>
<keyword evidence="6 24" id="KW-0812">Transmembrane</keyword>
<dbReference type="Gene3D" id="3.10.120.10">
    <property type="entry name" value="Cytochrome b5-like heme/steroid binding domain"/>
    <property type="match status" value="2"/>
</dbReference>
<evidence type="ECO:0000256" key="17">
    <source>
        <dbReference type="ARBA" id="ARBA00037812"/>
    </source>
</evidence>
<name>A0A9W2WEA2_PHYMC</name>